<dbReference type="Proteomes" id="UP001595878">
    <property type="component" value="Unassembled WGS sequence"/>
</dbReference>
<keyword evidence="1" id="KW-0812">Transmembrane</keyword>
<gene>
    <name evidence="2" type="ORF">ACFO5T_02095</name>
</gene>
<sequence>MAFEKLTNNLKGLTDNGQKYAKVTAEYYKLSLFKNGMRGLVSAANLALRATFGLLALLFLSIGLAIIIGDALDSASKGYFIVGGIYIVIFLLVFLFAGKPLERMLLTKYSKMAFSDDSFKETPSAGASMPIKNKIDESI</sequence>
<reference evidence="3" key="1">
    <citation type="journal article" date="2019" name="Int. J. Syst. Evol. Microbiol.">
        <title>The Global Catalogue of Microorganisms (GCM) 10K type strain sequencing project: providing services to taxonomists for standard genome sequencing and annotation.</title>
        <authorList>
            <consortium name="The Broad Institute Genomics Platform"/>
            <consortium name="The Broad Institute Genome Sequencing Center for Infectious Disease"/>
            <person name="Wu L."/>
            <person name="Ma J."/>
        </authorList>
    </citation>
    <scope>NUCLEOTIDE SEQUENCE [LARGE SCALE GENOMIC DNA]</scope>
    <source>
        <strain evidence="3">CGMCC 4.7427</strain>
    </source>
</reference>
<keyword evidence="1" id="KW-0472">Membrane</keyword>
<keyword evidence="1" id="KW-1133">Transmembrane helix</keyword>
<keyword evidence="3" id="KW-1185">Reference proteome</keyword>
<accession>A0ABV9L752</accession>
<evidence type="ECO:0000313" key="2">
    <source>
        <dbReference type="EMBL" id="MFC4689212.1"/>
    </source>
</evidence>
<protein>
    <submittedName>
        <fullName evidence="2">Phage holin family protein</fullName>
    </submittedName>
</protein>
<dbReference type="RefSeq" id="WP_380031649.1">
    <property type="nucleotide sequence ID" value="NZ_JBHSHB010000007.1"/>
</dbReference>
<evidence type="ECO:0000256" key="1">
    <source>
        <dbReference type="SAM" id="Phobius"/>
    </source>
</evidence>
<organism evidence="2 3">
    <name type="scientific">Dokdonia genika</name>
    <dbReference type="NCBI Taxonomy" id="308113"/>
    <lineage>
        <taxon>Bacteria</taxon>
        <taxon>Pseudomonadati</taxon>
        <taxon>Bacteroidota</taxon>
        <taxon>Flavobacteriia</taxon>
        <taxon>Flavobacteriales</taxon>
        <taxon>Flavobacteriaceae</taxon>
        <taxon>Dokdonia</taxon>
    </lineage>
</organism>
<proteinExistence type="predicted"/>
<comment type="caution">
    <text evidence="2">The sequence shown here is derived from an EMBL/GenBank/DDBJ whole genome shotgun (WGS) entry which is preliminary data.</text>
</comment>
<evidence type="ECO:0000313" key="3">
    <source>
        <dbReference type="Proteomes" id="UP001595878"/>
    </source>
</evidence>
<feature type="transmembrane region" description="Helical" evidence="1">
    <location>
        <begin position="46"/>
        <end position="67"/>
    </location>
</feature>
<name>A0ABV9L752_9FLAO</name>
<dbReference type="EMBL" id="JBHSHB010000007">
    <property type="protein sequence ID" value="MFC4689212.1"/>
    <property type="molecule type" value="Genomic_DNA"/>
</dbReference>
<feature type="transmembrane region" description="Helical" evidence="1">
    <location>
        <begin position="79"/>
        <end position="98"/>
    </location>
</feature>